<evidence type="ECO:0000256" key="2">
    <source>
        <dbReference type="SAM" id="Phobius"/>
    </source>
</evidence>
<dbReference type="PANTHER" id="PTHR13155">
    <property type="entry name" value="A-KINASE ANCHOR PROTEINS"/>
    <property type="match status" value="1"/>
</dbReference>
<keyword evidence="2" id="KW-0472">Membrane</keyword>
<dbReference type="GO" id="GO:0005886">
    <property type="term" value="C:plasma membrane"/>
    <property type="evidence" value="ECO:0007669"/>
    <property type="project" value="TreeGrafter"/>
</dbReference>
<dbReference type="CDD" id="cd07440">
    <property type="entry name" value="RGS"/>
    <property type="match status" value="1"/>
</dbReference>
<feature type="compositionally biased region" description="Polar residues" evidence="1">
    <location>
        <begin position="1"/>
        <end position="12"/>
    </location>
</feature>
<name>A0A4P9XLW8_9FUNG</name>
<dbReference type="EMBL" id="KZ992799">
    <property type="protein sequence ID" value="RKP06887.1"/>
    <property type="molecule type" value="Genomic_DNA"/>
</dbReference>
<feature type="transmembrane region" description="Helical" evidence="2">
    <location>
        <begin position="262"/>
        <end position="282"/>
    </location>
</feature>
<keyword evidence="5" id="KW-1185">Reference proteome</keyword>
<dbReference type="Proteomes" id="UP000271241">
    <property type="component" value="Unassembled WGS sequence"/>
</dbReference>
<reference evidence="5" key="1">
    <citation type="journal article" date="2018" name="Nat. Microbiol.">
        <title>Leveraging single-cell genomics to expand the fungal tree of life.</title>
        <authorList>
            <person name="Ahrendt S.R."/>
            <person name="Quandt C.A."/>
            <person name="Ciobanu D."/>
            <person name="Clum A."/>
            <person name="Salamov A."/>
            <person name="Andreopoulos B."/>
            <person name="Cheng J.F."/>
            <person name="Woyke T."/>
            <person name="Pelin A."/>
            <person name="Henrissat B."/>
            <person name="Reynolds N.K."/>
            <person name="Benny G.L."/>
            <person name="Smith M.E."/>
            <person name="James T.Y."/>
            <person name="Grigoriev I.V."/>
        </authorList>
    </citation>
    <scope>NUCLEOTIDE SEQUENCE [LARGE SCALE GENOMIC DNA]</scope>
    <source>
        <strain evidence="5">RSA 1356</strain>
    </source>
</reference>
<dbReference type="Gene3D" id="1.10.167.10">
    <property type="entry name" value="Regulator of G-protein Signalling 4, domain 2"/>
    <property type="match status" value="1"/>
</dbReference>
<evidence type="ECO:0000313" key="5">
    <source>
        <dbReference type="Proteomes" id="UP000271241"/>
    </source>
</evidence>
<dbReference type="OrthoDB" id="5584247at2759"/>
<sequence length="343" mass="38603">MSTIESVSSRAEGSSPAPPSLKSVLARRSSPPVCLYNYYLYLRDHEQAQHYLDFWLDVSAHENRCKVYCKNIIRASKRPSGVPESGTGTMSIISDASGSQRFRMSRQSDQMPAAVGQTFLSEATAAPSMTEVGGGAGSTGAGGGSKKVVTREEIQRSARKLYRRYMIPGARRELHFPDSIRYPIVQAIEVEGRDDPEIYQEAKEYVFRLMEQCYFPRFIQERSQHNIGDRQALIRLVVGLLLLFIGFTVALSLIFLDRPRRLRWYSLLPISFAVTLLFAYLARFCPVFTLFRTTETGFLRFASIEDPFTLRRHRIKALSIFGSALAVSLVIVGIFVAVPGHRL</sequence>
<dbReference type="InterPro" id="IPR052246">
    <property type="entry name" value="Cell_Polariz_PKAAnc"/>
</dbReference>
<proteinExistence type="predicted"/>
<dbReference type="InterPro" id="IPR044926">
    <property type="entry name" value="RGS_subdomain_2"/>
</dbReference>
<evidence type="ECO:0000259" key="3">
    <source>
        <dbReference type="PROSITE" id="PS50132"/>
    </source>
</evidence>
<keyword evidence="2" id="KW-0812">Transmembrane</keyword>
<dbReference type="Pfam" id="PF00615">
    <property type="entry name" value="RGS"/>
    <property type="match status" value="1"/>
</dbReference>
<feature type="transmembrane region" description="Helical" evidence="2">
    <location>
        <begin position="232"/>
        <end position="256"/>
    </location>
</feature>
<evidence type="ECO:0000256" key="1">
    <source>
        <dbReference type="SAM" id="MobiDB-lite"/>
    </source>
</evidence>
<dbReference type="PANTHER" id="PTHR13155:SF1">
    <property type="entry name" value="A-KINASE ANCHOR PROTEIN 10, MITOCHONDRIAL"/>
    <property type="match status" value="1"/>
</dbReference>
<dbReference type="SMART" id="SM00315">
    <property type="entry name" value="RGS"/>
    <property type="match status" value="1"/>
</dbReference>
<evidence type="ECO:0000313" key="4">
    <source>
        <dbReference type="EMBL" id="RKP06887.1"/>
    </source>
</evidence>
<organism evidence="4 5">
    <name type="scientific">Thamnocephalis sphaerospora</name>
    <dbReference type="NCBI Taxonomy" id="78915"/>
    <lineage>
        <taxon>Eukaryota</taxon>
        <taxon>Fungi</taxon>
        <taxon>Fungi incertae sedis</taxon>
        <taxon>Zoopagomycota</taxon>
        <taxon>Zoopagomycotina</taxon>
        <taxon>Zoopagomycetes</taxon>
        <taxon>Zoopagales</taxon>
        <taxon>Sigmoideomycetaceae</taxon>
        <taxon>Thamnocephalis</taxon>
    </lineage>
</organism>
<dbReference type="InterPro" id="IPR036305">
    <property type="entry name" value="RGS_sf"/>
</dbReference>
<dbReference type="InterPro" id="IPR016137">
    <property type="entry name" value="RGS"/>
</dbReference>
<accession>A0A4P9XLW8</accession>
<feature type="domain" description="RGS" evidence="3">
    <location>
        <begin position="146"/>
        <end position="220"/>
    </location>
</feature>
<dbReference type="InterPro" id="IPR021309">
    <property type="entry name" value="YgaP-like_TM"/>
</dbReference>
<dbReference type="AlphaFoldDB" id="A0A4P9XLW8"/>
<dbReference type="PROSITE" id="PS50132">
    <property type="entry name" value="RGS"/>
    <property type="match status" value="1"/>
</dbReference>
<dbReference type="Pfam" id="PF11127">
    <property type="entry name" value="YgaP-like_TM"/>
    <property type="match status" value="1"/>
</dbReference>
<feature type="transmembrane region" description="Helical" evidence="2">
    <location>
        <begin position="317"/>
        <end position="338"/>
    </location>
</feature>
<protein>
    <submittedName>
        <fullName evidence="4">RGS domain-containing protein</fullName>
    </submittedName>
</protein>
<keyword evidence="2" id="KW-1133">Transmembrane helix</keyword>
<dbReference type="STRING" id="78915.A0A4P9XLW8"/>
<dbReference type="SUPFAM" id="SSF48097">
    <property type="entry name" value="Regulator of G-protein signaling, RGS"/>
    <property type="match status" value="1"/>
</dbReference>
<dbReference type="GO" id="GO:0008104">
    <property type="term" value="P:intracellular protein localization"/>
    <property type="evidence" value="ECO:0007669"/>
    <property type="project" value="TreeGrafter"/>
</dbReference>
<gene>
    <name evidence="4" type="ORF">THASP1DRAFT_17873</name>
</gene>
<feature type="region of interest" description="Disordered" evidence="1">
    <location>
        <begin position="1"/>
        <end position="24"/>
    </location>
</feature>